<dbReference type="AlphaFoldDB" id="A0A7X3MJL9"/>
<dbReference type="InterPro" id="IPR029044">
    <property type="entry name" value="Nucleotide-diphossugar_trans"/>
</dbReference>
<dbReference type="SUPFAM" id="SSF53448">
    <property type="entry name" value="Nucleotide-diphospho-sugar transferases"/>
    <property type="match status" value="1"/>
</dbReference>
<dbReference type="Gene3D" id="3.90.550.10">
    <property type="entry name" value="Spore Coat Polysaccharide Biosynthesis Protein SpsA, Chain A"/>
    <property type="match status" value="1"/>
</dbReference>
<protein>
    <submittedName>
        <fullName evidence="2">Glycosyltransferase</fullName>
    </submittedName>
</protein>
<keyword evidence="2" id="KW-0808">Transferase</keyword>
<evidence type="ECO:0000313" key="3">
    <source>
        <dbReference type="Proteomes" id="UP000460412"/>
    </source>
</evidence>
<accession>A0A7X3MJL9</accession>
<dbReference type="PANTHER" id="PTHR22916">
    <property type="entry name" value="GLYCOSYLTRANSFERASE"/>
    <property type="match status" value="1"/>
</dbReference>
<proteinExistence type="predicted"/>
<evidence type="ECO:0000259" key="1">
    <source>
        <dbReference type="Pfam" id="PF00535"/>
    </source>
</evidence>
<dbReference type="Pfam" id="PF00535">
    <property type="entry name" value="Glycos_transf_2"/>
    <property type="match status" value="1"/>
</dbReference>
<reference evidence="2 3" key="1">
    <citation type="submission" date="2019-12" db="EMBL/GenBank/DDBJ databases">
        <title>Sporaefaciens musculi gen. nov., sp. nov., a novel bacterium isolated from the caecum of an obese mouse.</title>
        <authorList>
            <person name="Rasmussen T.S."/>
            <person name="Streidl T."/>
            <person name="Hitch T.C.A."/>
            <person name="Wortmann E."/>
            <person name="Deptula P."/>
            <person name="Hansen M."/>
            <person name="Nielsen D.S."/>
            <person name="Clavel T."/>
            <person name="Vogensen F.K."/>
        </authorList>
    </citation>
    <scope>NUCLEOTIDE SEQUENCE [LARGE SCALE GENOMIC DNA]</scope>
    <source>
        <strain evidence="2 3">WCA-9-b2</strain>
    </source>
</reference>
<dbReference type="RefSeq" id="WP_159753126.1">
    <property type="nucleotide sequence ID" value="NZ_CASZNZ010000041.1"/>
</dbReference>
<gene>
    <name evidence="2" type="ORF">GN277_20525</name>
</gene>
<comment type="caution">
    <text evidence="2">The sequence shown here is derived from an EMBL/GenBank/DDBJ whole genome shotgun (WGS) entry which is preliminary data.</text>
</comment>
<dbReference type="InterPro" id="IPR001173">
    <property type="entry name" value="Glyco_trans_2-like"/>
</dbReference>
<dbReference type="PANTHER" id="PTHR22916:SF3">
    <property type="entry name" value="UDP-GLCNAC:BETAGAL BETA-1,3-N-ACETYLGLUCOSAMINYLTRANSFERASE-LIKE PROTEIN 1"/>
    <property type="match status" value="1"/>
</dbReference>
<name>A0A7X3MJL9_9FIRM</name>
<evidence type="ECO:0000313" key="2">
    <source>
        <dbReference type="EMBL" id="MXP77648.1"/>
    </source>
</evidence>
<dbReference type="SUPFAM" id="SSF53335">
    <property type="entry name" value="S-adenosyl-L-methionine-dependent methyltransferases"/>
    <property type="match status" value="1"/>
</dbReference>
<dbReference type="GO" id="GO:0016758">
    <property type="term" value="F:hexosyltransferase activity"/>
    <property type="evidence" value="ECO:0007669"/>
    <property type="project" value="UniProtKB-ARBA"/>
</dbReference>
<dbReference type="InterPro" id="IPR029063">
    <property type="entry name" value="SAM-dependent_MTases_sf"/>
</dbReference>
<dbReference type="EMBL" id="WUQX01000001">
    <property type="protein sequence ID" value="MXP77648.1"/>
    <property type="molecule type" value="Genomic_DNA"/>
</dbReference>
<dbReference type="Proteomes" id="UP000460412">
    <property type="component" value="Unassembled WGS sequence"/>
</dbReference>
<sequence length="372" mass="43241">MQKKAKVSVLINNHNYGTYIGDAIESVLNQSYRNFELIIVDGASTDESRKIIMSYVERFPDLITAVFKPSSGQAAAINVGFHLSRGDIIAFLDSDDYFYENKLERIVSLHEQYDFVGNARKALNYRKELTDVIAPADEYEQRPLLFHKYGYIYTYNLITSCISAKRELLTKILPMPEEDYITFADCYVKVMAQYYSNIKYLNEPLTFYRIHDLQETLSFDNFLKLNQFVERLYDRVFRDINCVLQERGEEVIPPLNAENFKQAFAIANPKADIREGENYVIFGAGNNSYKVQKYLKLLGGKCLYMVDSNPKKWGTLWNDISVISFDELVKKRSEFHKIIIASPYFREMEQTLFDLGMKSDIDFITIQSFPND</sequence>
<feature type="domain" description="Glycosyltransferase 2-like" evidence="1">
    <location>
        <begin position="8"/>
        <end position="122"/>
    </location>
</feature>
<keyword evidence="3" id="KW-1185">Reference proteome</keyword>
<dbReference type="Gene3D" id="3.40.50.720">
    <property type="entry name" value="NAD(P)-binding Rossmann-like Domain"/>
    <property type="match status" value="1"/>
</dbReference>
<organism evidence="2 3">
    <name type="scientific">Sporofaciens musculi</name>
    <dbReference type="NCBI Taxonomy" id="2681861"/>
    <lineage>
        <taxon>Bacteria</taxon>
        <taxon>Bacillati</taxon>
        <taxon>Bacillota</taxon>
        <taxon>Clostridia</taxon>
        <taxon>Lachnospirales</taxon>
        <taxon>Lachnospiraceae</taxon>
        <taxon>Sporofaciens</taxon>
    </lineage>
</organism>